<feature type="transmembrane region" description="Helical" evidence="1">
    <location>
        <begin position="6"/>
        <end position="28"/>
    </location>
</feature>
<evidence type="ECO:0000256" key="1">
    <source>
        <dbReference type="SAM" id="Phobius"/>
    </source>
</evidence>
<accession>A0ABS8NMC0</accession>
<reference evidence="2" key="1">
    <citation type="submission" date="2021-11" db="EMBL/GenBank/DDBJ databases">
        <title>Genome sequence.</title>
        <authorList>
            <person name="Sun Q."/>
        </authorList>
    </citation>
    <scope>NUCLEOTIDE SEQUENCE</scope>
    <source>
        <strain evidence="2">JC740</strain>
    </source>
</reference>
<dbReference type="Proteomes" id="UP001430306">
    <property type="component" value="Unassembled WGS sequence"/>
</dbReference>
<dbReference type="EMBL" id="JAJKFW010000059">
    <property type="protein sequence ID" value="MCC9644710.1"/>
    <property type="molecule type" value="Genomic_DNA"/>
</dbReference>
<dbReference type="Gene3D" id="3.40.50.1110">
    <property type="entry name" value="SGNH hydrolase"/>
    <property type="match status" value="1"/>
</dbReference>
<keyword evidence="3" id="KW-1185">Reference proteome</keyword>
<evidence type="ECO:0000313" key="3">
    <source>
        <dbReference type="Proteomes" id="UP001430306"/>
    </source>
</evidence>
<dbReference type="RefSeq" id="WP_230276413.1">
    <property type="nucleotide sequence ID" value="NZ_JAJKFW010000059.1"/>
</dbReference>
<dbReference type="InterPro" id="IPR036514">
    <property type="entry name" value="SGNH_hydro_sf"/>
</dbReference>
<keyword evidence="1" id="KW-0812">Transmembrane</keyword>
<organism evidence="2 3">
    <name type="scientific">Rhodopirellula halodulae</name>
    <dbReference type="NCBI Taxonomy" id="2894198"/>
    <lineage>
        <taxon>Bacteria</taxon>
        <taxon>Pseudomonadati</taxon>
        <taxon>Planctomycetota</taxon>
        <taxon>Planctomycetia</taxon>
        <taxon>Pirellulales</taxon>
        <taxon>Pirellulaceae</taxon>
        <taxon>Rhodopirellula</taxon>
    </lineage>
</organism>
<gene>
    <name evidence="2" type="ORF">LOC71_20750</name>
</gene>
<comment type="caution">
    <text evidence="2">The sequence shown here is derived from an EMBL/GenBank/DDBJ whole genome shotgun (WGS) entry which is preliminary data.</text>
</comment>
<keyword evidence="1" id="KW-1133">Transmembrane helix</keyword>
<sequence length="356" mass="39200">MIARWLVGMTFGTLVIAITSPLFVRSYVPRQWDDARQQIILRPGDSYRWRSEGYATTSIGPHGMMGRTSLPTRPSATERELETSPATVALWGDSQAEGVSVADTNKLFRQIERFADQRASGTVHVLPLGKSGDDANAWIAQMPLVEDNLGVTNHVILLCETVDLLVQPPTDTTEYSAPVITNDPVGKLPDFLLQAAKNLLIDDRNGGPRSLRFQVGPANSDPTITHQTASQQMTEAADSLEQRSNFVETLTRIREASDRDVTLVYAPRSPVVFAGGLRWQDPDAISFAIISETCEDLGIDVVDCRQAFREMVQQGIFPHGFHNGEIGNGHLNEDGYRVIAEQLIQSWKGDTRGAAE</sequence>
<protein>
    <recommendedName>
        <fullName evidence="4">SGNH hydrolase-type esterase domain-containing protein</fullName>
    </recommendedName>
</protein>
<proteinExistence type="predicted"/>
<evidence type="ECO:0008006" key="4">
    <source>
        <dbReference type="Google" id="ProtNLM"/>
    </source>
</evidence>
<dbReference type="SUPFAM" id="SSF52266">
    <property type="entry name" value="SGNH hydrolase"/>
    <property type="match status" value="1"/>
</dbReference>
<keyword evidence="1" id="KW-0472">Membrane</keyword>
<evidence type="ECO:0000313" key="2">
    <source>
        <dbReference type="EMBL" id="MCC9644710.1"/>
    </source>
</evidence>
<name>A0ABS8NMC0_9BACT</name>